<sequence>MSEFFRKNTKPLAWITAGVALSLFAVIFQGHLIAVYADLLPISVSEDHLGFGTVFPGEQQQGNFLVSYTGEGETIPYSLLLKRKPLPPEHPDYPNGGDPNLPGYYRDLCPHLDLISQEGEGDLTSNATVDPEDLSDNWLVNLAVPAIDGYVAQEHDGGIVISNGEYGCDISVSIDLVCDPVQELVGNGSFELPLVTHATKWDIFPSGTTNLNWLVNWHSTQTVFSGQNRPVVANLEMHQTGVAPGWAAAAGNQYVEMDTDWNGHVGTLNNEPSSVKITQNILTIPGQQYKIKFAFSPRPSTAIADNNLELRWGGQLVNSVSAAGGGATSWTNYEYLVTATTTYTTVQFTDLGTPNSLGTFLDNVSVKCLPAVAP</sequence>
<feature type="transmembrane region" description="Helical" evidence="1">
    <location>
        <begin position="12"/>
        <end position="37"/>
    </location>
</feature>
<dbReference type="EMBL" id="MHIE01000022">
    <property type="protein sequence ID" value="OGY45368.1"/>
    <property type="molecule type" value="Genomic_DNA"/>
</dbReference>
<keyword evidence="1" id="KW-0472">Membrane</keyword>
<gene>
    <name evidence="2" type="ORF">A2744_02860</name>
</gene>
<comment type="caution">
    <text evidence="2">The sequence shown here is derived from an EMBL/GenBank/DDBJ whole genome shotgun (WGS) entry which is preliminary data.</text>
</comment>
<keyword evidence="1" id="KW-1133">Transmembrane helix</keyword>
<dbReference type="AlphaFoldDB" id="A0A1G1XZB2"/>
<dbReference type="Gene3D" id="2.60.120.260">
    <property type="entry name" value="Galactose-binding domain-like"/>
    <property type="match status" value="1"/>
</dbReference>
<organism evidence="2 3">
    <name type="scientific">Candidatus Buchananbacteria bacterium RIFCSPHIGHO2_01_FULL_44_11</name>
    <dbReference type="NCBI Taxonomy" id="1797535"/>
    <lineage>
        <taxon>Bacteria</taxon>
        <taxon>Candidatus Buchananiibacteriota</taxon>
    </lineage>
</organism>
<protein>
    <submittedName>
        <fullName evidence="2">Uncharacterized protein</fullName>
    </submittedName>
</protein>
<name>A0A1G1XZB2_9BACT</name>
<evidence type="ECO:0000256" key="1">
    <source>
        <dbReference type="SAM" id="Phobius"/>
    </source>
</evidence>
<dbReference type="Proteomes" id="UP000178240">
    <property type="component" value="Unassembled WGS sequence"/>
</dbReference>
<evidence type="ECO:0000313" key="3">
    <source>
        <dbReference type="Proteomes" id="UP000178240"/>
    </source>
</evidence>
<keyword evidence="1" id="KW-0812">Transmembrane</keyword>
<dbReference type="STRING" id="1797535.A2744_02860"/>
<proteinExistence type="predicted"/>
<reference evidence="2 3" key="1">
    <citation type="journal article" date="2016" name="Nat. Commun.">
        <title>Thousands of microbial genomes shed light on interconnected biogeochemical processes in an aquifer system.</title>
        <authorList>
            <person name="Anantharaman K."/>
            <person name="Brown C.T."/>
            <person name="Hug L.A."/>
            <person name="Sharon I."/>
            <person name="Castelle C.J."/>
            <person name="Probst A.J."/>
            <person name="Thomas B.C."/>
            <person name="Singh A."/>
            <person name="Wilkins M.J."/>
            <person name="Karaoz U."/>
            <person name="Brodie E.L."/>
            <person name="Williams K.H."/>
            <person name="Hubbard S.S."/>
            <person name="Banfield J.F."/>
        </authorList>
    </citation>
    <scope>NUCLEOTIDE SEQUENCE [LARGE SCALE GENOMIC DNA]</scope>
</reference>
<evidence type="ECO:0000313" key="2">
    <source>
        <dbReference type="EMBL" id="OGY45368.1"/>
    </source>
</evidence>
<accession>A0A1G1XZB2</accession>